<name>A0AAN5HYU6_9BILA</name>
<dbReference type="AlphaFoldDB" id="A0AAN5HYU6"/>
<feature type="signal peptide" evidence="1">
    <location>
        <begin position="1"/>
        <end position="20"/>
    </location>
</feature>
<feature type="chain" id="PRO_5043037524" description="C6 domain-containing protein" evidence="1">
    <location>
        <begin position="21"/>
        <end position="125"/>
    </location>
</feature>
<dbReference type="Pfam" id="PF01681">
    <property type="entry name" value="C6"/>
    <property type="match status" value="1"/>
</dbReference>
<gene>
    <name evidence="3" type="ORF">PMAYCL1PPCAC_15631</name>
</gene>
<protein>
    <recommendedName>
        <fullName evidence="2">C6 domain-containing protein</fullName>
    </recommendedName>
</protein>
<dbReference type="PANTHER" id="PTHR21629:SF5">
    <property type="entry name" value="C6 DOMAIN-CONTAINING PROTEIN"/>
    <property type="match status" value="1"/>
</dbReference>
<keyword evidence="4" id="KW-1185">Reference proteome</keyword>
<feature type="non-terminal residue" evidence="3">
    <location>
        <position position="1"/>
    </location>
</feature>
<sequence>SSMLLVVLICLNFALKPSESCASTSSTTTPTTTTTTTAARCTTCAQTFIMITMIGPTSQAFASDVTDTTGACTVRTLTCQGVNANIELNNGIGVIGDGDDGAVDGTATLQVTCNAAGTAWETAGV</sequence>
<dbReference type="PANTHER" id="PTHR21629">
    <property type="entry name" value="C6 DOMAIN-CONTAINING PROTEIN"/>
    <property type="match status" value="1"/>
</dbReference>
<evidence type="ECO:0000313" key="4">
    <source>
        <dbReference type="Proteomes" id="UP001328107"/>
    </source>
</evidence>
<dbReference type="Proteomes" id="UP001328107">
    <property type="component" value="Unassembled WGS sequence"/>
</dbReference>
<feature type="non-terminal residue" evidence="3">
    <location>
        <position position="125"/>
    </location>
</feature>
<keyword evidence="1" id="KW-0732">Signal</keyword>
<dbReference type="EMBL" id="BTRK01000004">
    <property type="protein sequence ID" value="GMR45436.1"/>
    <property type="molecule type" value="Genomic_DNA"/>
</dbReference>
<feature type="domain" description="C6" evidence="2">
    <location>
        <begin position="44"/>
        <end position="122"/>
    </location>
</feature>
<proteinExistence type="predicted"/>
<comment type="caution">
    <text evidence="3">The sequence shown here is derived from an EMBL/GenBank/DDBJ whole genome shotgun (WGS) entry which is preliminary data.</text>
</comment>
<organism evidence="3 4">
    <name type="scientific">Pristionchus mayeri</name>
    <dbReference type="NCBI Taxonomy" id="1317129"/>
    <lineage>
        <taxon>Eukaryota</taxon>
        <taxon>Metazoa</taxon>
        <taxon>Ecdysozoa</taxon>
        <taxon>Nematoda</taxon>
        <taxon>Chromadorea</taxon>
        <taxon>Rhabditida</taxon>
        <taxon>Rhabditina</taxon>
        <taxon>Diplogasteromorpha</taxon>
        <taxon>Diplogasteroidea</taxon>
        <taxon>Neodiplogasteridae</taxon>
        <taxon>Pristionchus</taxon>
    </lineage>
</organism>
<accession>A0AAN5HYU6</accession>
<evidence type="ECO:0000313" key="3">
    <source>
        <dbReference type="EMBL" id="GMR45436.1"/>
    </source>
</evidence>
<dbReference type="InterPro" id="IPR002601">
    <property type="entry name" value="C6_domain"/>
</dbReference>
<evidence type="ECO:0000259" key="2">
    <source>
        <dbReference type="Pfam" id="PF01681"/>
    </source>
</evidence>
<evidence type="ECO:0000256" key="1">
    <source>
        <dbReference type="SAM" id="SignalP"/>
    </source>
</evidence>
<reference evidence="4" key="1">
    <citation type="submission" date="2022-10" db="EMBL/GenBank/DDBJ databases">
        <title>Genome assembly of Pristionchus species.</title>
        <authorList>
            <person name="Yoshida K."/>
            <person name="Sommer R.J."/>
        </authorList>
    </citation>
    <scope>NUCLEOTIDE SEQUENCE [LARGE SCALE GENOMIC DNA]</scope>
    <source>
        <strain evidence="4">RS5460</strain>
    </source>
</reference>